<dbReference type="Gene3D" id="3.40.50.2000">
    <property type="entry name" value="Glycogen Phosphorylase B"/>
    <property type="match status" value="2"/>
</dbReference>
<comment type="caution">
    <text evidence="3">The sequence shown here is derived from an EMBL/GenBank/DDBJ whole genome shotgun (WGS) entry which is preliminary data.</text>
</comment>
<dbReference type="AlphaFoldDB" id="A0A0A6PI18"/>
<evidence type="ECO:0000259" key="1">
    <source>
        <dbReference type="Pfam" id="PF00534"/>
    </source>
</evidence>
<dbReference type="PANTHER" id="PTHR45947">
    <property type="entry name" value="SULFOQUINOVOSYL TRANSFERASE SQD2"/>
    <property type="match status" value="1"/>
</dbReference>
<name>A0A0A6PI18_9GAMM</name>
<keyword evidence="4" id="KW-1185">Reference proteome</keyword>
<dbReference type="InterPro" id="IPR050194">
    <property type="entry name" value="Glycosyltransferase_grp1"/>
</dbReference>
<evidence type="ECO:0000259" key="2">
    <source>
        <dbReference type="Pfam" id="PF13439"/>
    </source>
</evidence>
<organism evidence="3 4">
    <name type="scientific">Candidatus Thiomargarita nelsonii</name>
    <dbReference type="NCBI Taxonomy" id="1003181"/>
    <lineage>
        <taxon>Bacteria</taxon>
        <taxon>Pseudomonadati</taxon>
        <taxon>Pseudomonadota</taxon>
        <taxon>Gammaproteobacteria</taxon>
        <taxon>Thiotrichales</taxon>
        <taxon>Thiotrichaceae</taxon>
        <taxon>Thiomargarita</taxon>
    </lineage>
</organism>
<dbReference type="CDD" id="cd03801">
    <property type="entry name" value="GT4_PimA-like"/>
    <property type="match status" value="1"/>
</dbReference>
<sequence>MKIFVVGTRGIPDIPGGVEKHCEQLYPLVVAKGHEVFLCRRAHYIKLKSHEWKGVKLLDCFTFSQSKHFEAIIHTFIGIIKARFHSPDIVHIHGIGPSLLVPFARLLGLRVVMTHHGSDYERQKWGNMAKFILRMGEKFGCQYANEIIAISHKIAHLIHNQYGRKSYVIPNGVRLPPLSTRTYFLDKLEIEPKSYILAVARFVPEKGLHDLIEAFSSLDTPYKLVIAGDADHEDEYSKNLKLKAKENERIVLTGYITGERLHQFYTYARLFVLASHHEGLPIVLLEALSYGLPVLVSDIPANKEIDLSTEKYFKCGNVAELGRQLKLHLQKEIIEEEKITIRHQVKNQYNWDKIAEQTMRVYKKAISSYLL</sequence>
<dbReference type="EMBL" id="JSZA02000012">
    <property type="protein sequence ID" value="KHD10328.1"/>
    <property type="molecule type" value="Genomic_DNA"/>
</dbReference>
<dbReference type="GO" id="GO:0016757">
    <property type="term" value="F:glycosyltransferase activity"/>
    <property type="evidence" value="ECO:0007669"/>
    <property type="project" value="InterPro"/>
</dbReference>
<feature type="domain" description="Glycosyltransferase subfamily 4-like N-terminal" evidence="2">
    <location>
        <begin position="15"/>
        <end position="174"/>
    </location>
</feature>
<dbReference type="InterPro" id="IPR028098">
    <property type="entry name" value="Glyco_trans_4-like_N"/>
</dbReference>
<evidence type="ECO:0000313" key="4">
    <source>
        <dbReference type="Proteomes" id="UP000030428"/>
    </source>
</evidence>
<dbReference type="Pfam" id="PF13439">
    <property type="entry name" value="Glyco_transf_4"/>
    <property type="match status" value="1"/>
</dbReference>
<dbReference type="InterPro" id="IPR001296">
    <property type="entry name" value="Glyco_trans_1"/>
</dbReference>
<protein>
    <recommendedName>
        <fullName evidence="5">Glycosyltransferase</fullName>
    </recommendedName>
</protein>
<dbReference type="Proteomes" id="UP000030428">
    <property type="component" value="Unassembled WGS sequence"/>
</dbReference>
<accession>A0A0A6PI18</accession>
<reference evidence="3 4" key="1">
    <citation type="journal article" date="2016" name="Front. Microbiol.">
        <title>Single-Cell (Meta-)Genomics of a Dimorphic Candidatus Thiomargarita nelsonii Reveals Genomic Plasticity.</title>
        <authorList>
            <person name="Flood B.E."/>
            <person name="Fliss P."/>
            <person name="Jones D.S."/>
            <person name="Dick G.J."/>
            <person name="Jain S."/>
            <person name="Kaster A.K."/>
            <person name="Winkel M."/>
            <person name="Mussmann M."/>
            <person name="Bailey J."/>
        </authorList>
    </citation>
    <scope>NUCLEOTIDE SEQUENCE [LARGE SCALE GENOMIC DNA]</scope>
    <source>
        <strain evidence="3">Hydrate Ridge</strain>
    </source>
</reference>
<evidence type="ECO:0008006" key="5">
    <source>
        <dbReference type="Google" id="ProtNLM"/>
    </source>
</evidence>
<feature type="domain" description="Glycosyl transferase family 1" evidence="1">
    <location>
        <begin position="188"/>
        <end position="332"/>
    </location>
</feature>
<evidence type="ECO:0000313" key="3">
    <source>
        <dbReference type="EMBL" id="KHD10328.1"/>
    </source>
</evidence>
<dbReference type="SUPFAM" id="SSF53756">
    <property type="entry name" value="UDP-Glycosyltransferase/glycogen phosphorylase"/>
    <property type="match status" value="1"/>
</dbReference>
<dbReference type="PANTHER" id="PTHR45947:SF3">
    <property type="entry name" value="SULFOQUINOVOSYL TRANSFERASE SQD2"/>
    <property type="match status" value="1"/>
</dbReference>
<gene>
    <name evidence="3" type="ORF">PN36_04305</name>
</gene>
<dbReference type="Pfam" id="PF00534">
    <property type="entry name" value="Glycos_transf_1"/>
    <property type="match status" value="1"/>
</dbReference>
<proteinExistence type="predicted"/>